<evidence type="ECO:0000313" key="2">
    <source>
        <dbReference type="Proteomes" id="UP000325835"/>
    </source>
</evidence>
<reference evidence="1" key="1">
    <citation type="journal article" date="2019" name="Nat. Commun.">
        <title>7-Deazaguanine modifications protect phage DNA from host restriction systems.</title>
        <authorList>
            <person name="Hutinet G."/>
            <person name="Kot W."/>
            <person name="Hillebrand R."/>
            <person name="Balamkundu S."/>
            <person name="Gnanakalai S."/>
            <person name="Neelakandan R."/>
            <person name="Carstens A.B."/>
            <person name="Lui C.F."/>
            <person name="Tremblay D."/>
            <person name="Jacobs-Serah D."/>
            <person name="Sassanfar M."/>
            <person name="Lee Y.-J."/>
            <person name="Weigele P."/>
            <person name="Moineau S."/>
            <person name="Hatfull G.F."/>
            <person name="Dedon P.C."/>
            <person name="Hansen L.H."/>
            <person name="de Crecy-Lagard V."/>
        </authorList>
    </citation>
    <scope>NUCLEOTIDE SEQUENCE [LARGE SCALE GENOMIC DNA]</scope>
</reference>
<evidence type="ECO:0000313" key="1">
    <source>
        <dbReference type="EMBL" id="QFR59654.1"/>
    </source>
</evidence>
<dbReference type="Proteomes" id="UP000325835">
    <property type="component" value="Segment"/>
</dbReference>
<organism evidence="1 2">
    <name type="scientific">Pseudomonas phage Quinobequin-P09</name>
    <dbReference type="NCBI Taxonomy" id="2660687"/>
    <lineage>
        <taxon>Viruses</taxon>
        <taxon>Duplodnaviria</taxon>
        <taxon>Heunggongvirae</taxon>
        <taxon>Uroviricota</taxon>
        <taxon>Caudoviricetes</taxon>
        <taxon>Queuovirinae</taxon>
        <taxon>Nipunavirus</taxon>
        <taxon>Nipunavirus quinobequin</taxon>
        <taxon>Nipunavirus NP1</taxon>
    </lineage>
</organism>
<reference evidence="1" key="2">
    <citation type="submission" date="2019-09" db="EMBL/GenBank/DDBJ databases">
        <authorList>
            <person name="Weigele P.R."/>
            <person name="Anton B."/>
            <person name="Fomenkov A."/>
            <person name="Fraser M.E."/>
        </authorList>
    </citation>
    <scope>NUCLEOTIDE SEQUENCE</scope>
</reference>
<protein>
    <submittedName>
        <fullName evidence="1">Uncharacterized protein</fullName>
    </submittedName>
</protein>
<sequence length="44" mass="4849">MTTRAQAWARLPAELKYLRQWCVAGANKAPLSVGALTENYSTPL</sequence>
<proteinExistence type="predicted"/>
<gene>
    <name evidence="1" type="ORF">QuinobequinP09_15</name>
</gene>
<accession>A0A5P8PQU9</accession>
<dbReference type="EMBL" id="MN504636">
    <property type="protein sequence ID" value="QFR59654.1"/>
    <property type="molecule type" value="Genomic_DNA"/>
</dbReference>
<name>A0A5P8PQU9_9CAUD</name>
<keyword evidence="2" id="KW-1185">Reference proteome</keyword>